<feature type="non-terminal residue" evidence="2">
    <location>
        <position position="321"/>
    </location>
</feature>
<dbReference type="Proteomes" id="UP000799777">
    <property type="component" value="Unassembled WGS sequence"/>
</dbReference>
<dbReference type="AlphaFoldDB" id="A0A9P4H5Z6"/>
<dbReference type="InterPro" id="IPR000719">
    <property type="entry name" value="Prot_kinase_dom"/>
</dbReference>
<name>A0A9P4H5Z6_9PLEO</name>
<dbReference type="GO" id="GO:0005524">
    <property type="term" value="F:ATP binding"/>
    <property type="evidence" value="ECO:0007669"/>
    <property type="project" value="InterPro"/>
</dbReference>
<dbReference type="GO" id="GO:0004672">
    <property type="term" value="F:protein kinase activity"/>
    <property type="evidence" value="ECO:0007669"/>
    <property type="project" value="InterPro"/>
</dbReference>
<evidence type="ECO:0000313" key="2">
    <source>
        <dbReference type="EMBL" id="KAF2028182.1"/>
    </source>
</evidence>
<reference evidence="2" key="1">
    <citation type="journal article" date="2020" name="Stud. Mycol.">
        <title>101 Dothideomycetes genomes: a test case for predicting lifestyles and emergence of pathogens.</title>
        <authorList>
            <person name="Haridas S."/>
            <person name="Albert R."/>
            <person name="Binder M."/>
            <person name="Bloem J."/>
            <person name="Labutti K."/>
            <person name="Salamov A."/>
            <person name="Andreopoulos B."/>
            <person name="Baker S."/>
            <person name="Barry K."/>
            <person name="Bills G."/>
            <person name="Bluhm B."/>
            <person name="Cannon C."/>
            <person name="Castanera R."/>
            <person name="Culley D."/>
            <person name="Daum C."/>
            <person name="Ezra D."/>
            <person name="Gonzalez J."/>
            <person name="Henrissat B."/>
            <person name="Kuo A."/>
            <person name="Liang C."/>
            <person name="Lipzen A."/>
            <person name="Lutzoni F."/>
            <person name="Magnuson J."/>
            <person name="Mondo S."/>
            <person name="Nolan M."/>
            <person name="Ohm R."/>
            <person name="Pangilinan J."/>
            <person name="Park H.-J."/>
            <person name="Ramirez L."/>
            <person name="Alfaro M."/>
            <person name="Sun H."/>
            <person name="Tritt A."/>
            <person name="Yoshinaga Y."/>
            <person name="Zwiers L.-H."/>
            <person name="Turgeon B."/>
            <person name="Goodwin S."/>
            <person name="Spatafora J."/>
            <person name="Crous P."/>
            <person name="Grigoriev I."/>
        </authorList>
    </citation>
    <scope>NUCLEOTIDE SEQUENCE</scope>
    <source>
        <strain evidence="2">CBS 110217</strain>
    </source>
</reference>
<dbReference type="Gene3D" id="1.10.510.10">
    <property type="entry name" value="Transferase(Phosphotransferase) domain 1"/>
    <property type="match status" value="1"/>
</dbReference>
<dbReference type="InterPro" id="IPR011009">
    <property type="entry name" value="Kinase-like_dom_sf"/>
</dbReference>
<evidence type="ECO:0000313" key="3">
    <source>
        <dbReference type="Proteomes" id="UP000799777"/>
    </source>
</evidence>
<dbReference type="OrthoDB" id="310217at2759"/>
<dbReference type="SUPFAM" id="SSF56112">
    <property type="entry name" value="Protein kinase-like (PK-like)"/>
    <property type="match status" value="1"/>
</dbReference>
<sequence>MVVKVVGHPNLDGVKHEIRNEFRFHWKLSQRQCPHILDVCGRSVRPRELDPQLGYLYMSWAPYGSLYDLLRKLQDDPKQVDHRKQLPEPYLWHIFRALVEGLYVCQTGLTVAKDQPARDTKIKNLDLPKAPGWRPIVNPDIKLPNVVLAQPLQGYYPAYKAIKMIDFGLAFDDNRYSNEAAKTARGNIGTPGKHNLEQYSPLPMLPTYYNERIDIRSNIFNVGLIMISLMEGRNRTSQQGTSTTVARVKHDDTYDRANRPRLSELLYKTKIGIKRWEKAYDDVSGAPGEVPERWTWTFDDEEFMIGDAAPTHWPGPARKRR</sequence>
<feature type="domain" description="Protein kinase" evidence="1">
    <location>
        <begin position="1"/>
        <end position="321"/>
    </location>
</feature>
<dbReference type="EMBL" id="ML978216">
    <property type="protein sequence ID" value="KAF2028182.1"/>
    <property type="molecule type" value="Genomic_DNA"/>
</dbReference>
<protein>
    <recommendedName>
        <fullName evidence="1">Protein kinase domain-containing protein</fullName>
    </recommendedName>
</protein>
<evidence type="ECO:0000259" key="1">
    <source>
        <dbReference type="PROSITE" id="PS50011"/>
    </source>
</evidence>
<gene>
    <name evidence="2" type="ORF">EK21DRAFT_70264</name>
</gene>
<comment type="caution">
    <text evidence="2">The sequence shown here is derived from an EMBL/GenBank/DDBJ whole genome shotgun (WGS) entry which is preliminary data.</text>
</comment>
<organism evidence="2 3">
    <name type="scientific">Setomelanomma holmii</name>
    <dbReference type="NCBI Taxonomy" id="210430"/>
    <lineage>
        <taxon>Eukaryota</taxon>
        <taxon>Fungi</taxon>
        <taxon>Dikarya</taxon>
        <taxon>Ascomycota</taxon>
        <taxon>Pezizomycotina</taxon>
        <taxon>Dothideomycetes</taxon>
        <taxon>Pleosporomycetidae</taxon>
        <taxon>Pleosporales</taxon>
        <taxon>Pleosporineae</taxon>
        <taxon>Phaeosphaeriaceae</taxon>
        <taxon>Setomelanomma</taxon>
    </lineage>
</organism>
<proteinExistence type="predicted"/>
<keyword evidence="3" id="KW-1185">Reference proteome</keyword>
<accession>A0A9P4H5Z6</accession>
<dbReference type="PROSITE" id="PS50011">
    <property type="entry name" value="PROTEIN_KINASE_DOM"/>
    <property type="match status" value="1"/>
</dbReference>